<accession>A0A0B6ZPE8</accession>
<dbReference type="EMBL" id="HACG01023553">
    <property type="protein sequence ID" value="CEK70418.1"/>
    <property type="molecule type" value="Transcribed_RNA"/>
</dbReference>
<name>A0A0B6ZPE8_9EUPU</name>
<dbReference type="AlphaFoldDB" id="A0A0B6ZPE8"/>
<organism evidence="1">
    <name type="scientific">Arion vulgaris</name>
    <dbReference type="NCBI Taxonomy" id="1028688"/>
    <lineage>
        <taxon>Eukaryota</taxon>
        <taxon>Metazoa</taxon>
        <taxon>Spiralia</taxon>
        <taxon>Lophotrochozoa</taxon>
        <taxon>Mollusca</taxon>
        <taxon>Gastropoda</taxon>
        <taxon>Heterobranchia</taxon>
        <taxon>Euthyneura</taxon>
        <taxon>Panpulmonata</taxon>
        <taxon>Eupulmonata</taxon>
        <taxon>Stylommatophora</taxon>
        <taxon>Helicina</taxon>
        <taxon>Arionoidea</taxon>
        <taxon>Arionidae</taxon>
        <taxon>Arion</taxon>
    </lineage>
</organism>
<gene>
    <name evidence="1" type="primary">ORF74042</name>
</gene>
<reference evidence="1" key="1">
    <citation type="submission" date="2014-12" db="EMBL/GenBank/DDBJ databases">
        <title>Insight into the proteome of Arion vulgaris.</title>
        <authorList>
            <person name="Aradska J."/>
            <person name="Bulat T."/>
            <person name="Smidak R."/>
            <person name="Sarate P."/>
            <person name="Gangsoo J."/>
            <person name="Sialana F."/>
            <person name="Bilban M."/>
            <person name="Lubec G."/>
        </authorList>
    </citation>
    <scope>NUCLEOTIDE SEQUENCE</scope>
    <source>
        <tissue evidence="1">Skin</tissue>
    </source>
</reference>
<proteinExistence type="predicted"/>
<protein>
    <submittedName>
        <fullName evidence="1">Uncharacterized protein</fullName>
    </submittedName>
</protein>
<sequence>MYRTDDKCVGLEITSVLWVFASTHKKSNSSTLVDTAGCSVLPGLVMLKLYFQRLKYWEMIQQID</sequence>
<evidence type="ECO:0000313" key="1">
    <source>
        <dbReference type="EMBL" id="CEK70418.1"/>
    </source>
</evidence>